<proteinExistence type="inferred from homology"/>
<evidence type="ECO:0000313" key="7">
    <source>
        <dbReference type="Proteomes" id="UP000183371"/>
    </source>
</evidence>
<feature type="domain" description="CENP-V/GFA" evidence="5">
    <location>
        <begin position="3"/>
        <end position="120"/>
    </location>
</feature>
<keyword evidence="2" id="KW-0479">Metal-binding</keyword>
<dbReference type="PANTHER" id="PTHR33337">
    <property type="entry name" value="GFA DOMAIN-CONTAINING PROTEIN"/>
    <property type="match status" value="1"/>
</dbReference>
<keyword evidence="3" id="KW-0862">Zinc</keyword>
<dbReference type="GO" id="GO:0046872">
    <property type="term" value="F:metal ion binding"/>
    <property type="evidence" value="ECO:0007669"/>
    <property type="project" value="UniProtKB-KW"/>
</dbReference>
<sequence length="140" mass="15405">MKRSGRCMCGAVSYQIDGDPVVTAQCHCEECRRTSGTGHSVGAMFRVDQVNISGDLGEYVYTSANGSQVTKAFCPNCGSPIYGRNTNAPDHMTLPLGSMDKAEDLEVQVVIFNRDKQHWDTLPETTAIFETQPDWKPEKA</sequence>
<dbReference type="InterPro" id="IPR006913">
    <property type="entry name" value="CENP-V/GFA"/>
</dbReference>
<dbReference type="GO" id="GO:0016846">
    <property type="term" value="F:carbon-sulfur lyase activity"/>
    <property type="evidence" value="ECO:0007669"/>
    <property type="project" value="InterPro"/>
</dbReference>
<dbReference type="SUPFAM" id="SSF51316">
    <property type="entry name" value="Mss4-like"/>
    <property type="match status" value="1"/>
</dbReference>
<dbReference type="PANTHER" id="PTHR33337:SF40">
    <property type="entry name" value="CENP-V_GFA DOMAIN-CONTAINING PROTEIN-RELATED"/>
    <property type="match status" value="1"/>
</dbReference>
<organism evidence="6 7">
    <name type="scientific">Pseudovibrio denitrificans</name>
    <dbReference type="NCBI Taxonomy" id="258256"/>
    <lineage>
        <taxon>Bacteria</taxon>
        <taxon>Pseudomonadati</taxon>
        <taxon>Pseudomonadota</taxon>
        <taxon>Alphaproteobacteria</taxon>
        <taxon>Hyphomicrobiales</taxon>
        <taxon>Stappiaceae</taxon>
        <taxon>Pseudovibrio</taxon>
    </lineage>
</organism>
<keyword evidence="4" id="KW-0456">Lyase</keyword>
<gene>
    <name evidence="6" type="ORF">SAMN05444141_108124</name>
</gene>
<dbReference type="EMBL" id="FPBD01000008">
    <property type="protein sequence ID" value="SFU09184.1"/>
    <property type="molecule type" value="Genomic_DNA"/>
</dbReference>
<evidence type="ECO:0000259" key="5">
    <source>
        <dbReference type="PROSITE" id="PS51891"/>
    </source>
</evidence>
<comment type="similarity">
    <text evidence="1">Belongs to the Gfa family.</text>
</comment>
<evidence type="ECO:0000313" key="6">
    <source>
        <dbReference type="EMBL" id="SFU09184.1"/>
    </source>
</evidence>
<dbReference type="Gene3D" id="3.90.1590.10">
    <property type="entry name" value="glutathione-dependent formaldehyde- activating enzyme (gfa)"/>
    <property type="match status" value="1"/>
</dbReference>
<protein>
    <submittedName>
        <fullName evidence="6">Uncharacterized conserved protein</fullName>
    </submittedName>
</protein>
<dbReference type="AlphaFoldDB" id="A0A1I7DC81"/>
<dbReference type="Pfam" id="PF04828">
    <property type="entry name" value="GFA"/>
    <property type="match status" value="1"/>
</dbReference>
<evidence type="ECO:0000256" key="3">
    <source>
        <dbReference type="ARBA" id="ARBA00022833"/>
    </source>
</evidence>
<name>A0A1I7DC81_9HYPH</name>
<dbReference type="RefSeq" id="WP_208609186.1">
    <property type="nucleotide sequence ID" value="NZ_FPBD01000008.1"/>
</dbReference>
<reference evidence="7" key="1">
    <citation type="submission" date="2016-10" db="EMBL/GenBank/DDBJ databases">
        <authorList>
            <person name="Varghese N."/>
            <person name="Submissions S."/>
        </authorList>
    </citation>
    <scope>NUCLEOTIDE SEQUENCE [LARGE SCALE GENOMIC DNA]</scope>
    <source>
        <strain evidence="7">DSM 17465</strain>
    </source>
</reference>
<evidence type="ECO:0000256" key="2">
    <source>
        <dbReference type="ARBA" id="ARBA00022723"/>
    </source>
</evidence>
<accession>A0A1I7DC81</accession>
<dbReference type="PROSITE" id="PS51891">
    <property type="entry name" value="CENP_V_GFA"/>
    <property type="match status" value="1"/>
</dbReference>
<dbReference type="InterPro" id="IPR011057">
    <property type="entry name" value="Mss4-like_sf"/>
</dbReference>
<keyword evidence="7" id="KW-1185">Reference proteome</keyword>
<evidence type="ECO:0000256" key="1">
    <source>
        <dbReference type="ARBA" id="ARBA00005495"/>
    </source>
</evidence>
<dbReference type="Proteomes" id="UP000183371">
    <property type="component" value="Unassembled WGS sequence"/>
</dbReference>
<evidence type="ECO:0000256" key="4">
    <source>
        <dbReference type="ARBA" id="ARBA00023239"/>
    </source>
</evidence>